<feature type="repeat" description="Solcar" evidence="9">
    <location>
        <begin position="108"/>
        <end position="205"/>
    </location>
</feature>
<keyword evidence="8 9" id="KW-0472">Membrane</keyword>
<reference evidence="11 12" key="1">
    <citation type="submission" date="2017-12" db="EMBL/GenBank/DDBJ databases">
        <title>Sequencing, de novo assembly and annotation of complete genome of a new Thraustochytrid species, strain FCC1311.</title>
        <authorList>
            <person name="Sedici K."/>
            <person name="Godart F."/>
            <person name="Aiese Cigliano R."/>
            <person name="Sanseverino W."/>
            <person name="Barakat M."/>
            <person name="Ortet P."/>
            <person name="Marechal E."/>
            <person name="Cagnac O."/>
            <person name="Amato A."/>
        </authorList>
    </citation>
    <scope>NUCLEOTIDE SEQUENCE [LARGE SCALE GENOMIC DNA]</scope>
</reference>
<dbReference type="GO" id="GO:1990575">
    <property type="term" value="P:mitochondrial L-ornithine transmembrane transport"/>
    <property type="evidence" value="ECO:0007669"/>
    <property type="project" value="TreeGrafter"/>
</dbReference>
<dbReference type="PANTHER" id="PTHR45624:SF15">
    <property type="entry name" value="MITOCHONDRIAL ARGININE TRANSPORTER BAC1"/>
    <property type="match status" value="1"/>
</dbReference>
<feature type="repeat" description="Solcar" evidence="9">
    <location>
        <begin position="218"/>
        <end position="302"/>
    </location>
</feature>
<dbReference type="InterPro" id="IPR023395">
    <property type="entry name" value="MCP_dom_sf"/>
</dbReference>
<keyword evidence="5" id="KW-0677">Repeat</keyword>
<keyword evidence="12" id="KW-1185">Reference proteome</keyword>
<dbReference type="PROSITE" id="PS50920">
    <property type="entry name" value="SOLCAR"/>
    <property type="match status" value="3"/>
</dbReference>
<comment type="subcellular location">
    <subcellularLocation>
        <location evidence="1">Mitochondrion membrane</location>
        <topology evidence="1">Multi-pass membrane protein</topology>
    </subcellularLocation>
</comment>
<dbReference type="InParanoid" id="A0A2R5GV08"/>
<evidence type="ECO:0000256" key="7">
    <source>
        <dbReference type="ARBA" id="ARBA00023128"/>
    </source>
</evidence>
<proteinExistence type="inferred from homology"/>
<sequence length="312" mass="32867">MGGAGGGTQTSGAQVLVCGSFAGACSVLASAPFDCVKVRMQTNSARFRTFSQALARTVREESAFSLYRGVSPALTSAIIENSVVFAANSAIRQQALALKASRNDTSPLSHAELSAIGGLSGVFSATAICAPETIKCRMQAASLSLVTPPGQPSAAPRFASSLDCFLQTLRMEGVSGLFRGLPAQIARDVPFNFVFFGAYEMITSLLCVARRVPDKSELTGPWIVLAGGMAGVAGWSLTLPFDVVKSTMQVSTQANPSTSRTVREIFVSKGLRGFFKGWTAAAVRAFPCNGALFLGYEFSNRALDRIRGHQGL</sequence>
<dbReference type="GO" id="GO:0000064">
    <property type="term" value="F:L-ornithine transmembrane transporter activity"/>
    <property type="evidence" value="ECO:0007669"/>
    <property type="project" value="TreeGrafter"/>
</dbReference>
<evidence type="ECO:0000256" key="4">
    <source>
        <dbReference type="ARBA" id="ARBA00022692"/>
    </source>
</evidence>
<keyword evidence="4 9" id="KW-0812">Transmembrane</keyword>
<evidence type="ECO:0000256" key="8">
    <source>
        <dbReference type="ARBA" id="ARBA00023136"/>
    </source>
</evidence>
<dbReference type="InterPro" id="IPR018108">
    <property type="entry name" value="MCP_transmembrane"/>
</dbReference>
<protein>
    <submittedName>
        <fullName evidence="11">Mitochondrial substrate carrier family protein S</fullName>
    </submittedName>
</protein>
<feature type="repeat" description="Solcar" evidence="9">
    <location>
        <begin position="10"/>
        <end position="94"/>
    </location>
</feature>
<keyword evidence="7" id="KW-0496">Mitochondrion</keyword>
<dbReference type="InterPro" id="IPR050567">
    <property type="entry name" value="Mitochondrial_Carrier"/>
</dbReference>
<dbReference type="EMBL" id="BEYU01000117">
    <property type="protein sequence ID" value="GBG32231.1"/>
    <property type="molecule type" value="Genomic_DNA"/>
</dbReference>
<dbReference type="OrthoDB" id="14252at2759"/>
<evidence type="ECO:0000313" key="11">
    <source>
        <dbReference type="EMBL" id="GBG32231.1"/>
    </source>
</evidence>
<evidence type="ECO:0000256" key="6">
    <source>
        <dbReference type="ARBA" id="ARBA00022989"/>
    </source>
</evidence>
<evidence type="ECO:0000313" key="12">
    <source>
        <dbReference type="Proteomes" id="UP000241890"/>
    </source>
</evidence>
<dbReference type="SUPFAM" id="SSF103506">
    <property type="entry name" value="Mitochondrial carrier"/>
    <property type="match status" value="1"/>
</dbReference>
<accession>A0A2R5GV08</accession>
<comment type="caution">
    <text evidence="11">The sequence shown here is derived from an EMBL/GenBank/DDBJ whole genome shotgun (WGS) entry which is preliminary data.</text>
</comment>
<dbReference type="Pfam" id="PF00153">
    <property type="entry name" value="Mito_carr"/>
    <property type="match status" value="3"/>
</dbReference>
<dbReference type="Proteomes" id="UP000241890">
    <property type="component" value="Unassembled WGS sequence"/>
</dbReference>
<evidence type="ECO:0000256" key="10">
    <source>
        <dbReference type="RuleBase" id="RU000488"/>
    </source>
</evidence>
<dbReference type="PANTHER" id="PTHR45624">
    <property type="entry name" value="MITOCHONDRIAL BASIC AMINO ACIDS TRANSPORTER-RELATED"/>
    <property type="match status" value="1"/>
</dbReference>
<keyword evidence="3 10" id="KW-0813">Transport</keyword>
<evidence type="ECO:0000256" key="9">
    <source>
        <dbReference type="PROSITE-ProRule" id="PRU00282"/>
    </source>
</evidence>
<dbReference type="AlphaFoldDB" id="A0A2R5GV08"/>
<keyword evidence="6" id="KW-1133">Transmembrane helix</keyword>
<organism evidence="11 12">
    <name type="scientific">Hondaea fermentalgiana</name>
    <dbReference type="NCBI Taxonomy" id="2315210"/>
    <lineage>
        <taxon>Eukaryota</taxon>
        <taxon>Sar</taxon>
        <taxon>Stramenopiles</taxon>
        <taxon>Bigyra</taxon>
        <taxon>Labyrinthulomycetes</taxon>
        <taxon>Thraustochytrida</taxon>
        <taxon>Thraustochytriidae</taxon>
        <taxon>Hondaea</taxon>
    </lineage>
</organism>
<evidence type="ECO:0000256" key="2">
    <source>
        <dbReference type="ARBA" id="ARBA00006375"/>
    </source>
</evidence>
<gene>
    <name evidence="11" type="ORF">FCC1311_084562</name>
</gene>
<evidence type="ECO:0000256" key="3">
    <source>
        <dbReference type="ARBA" id="ARBA00022448"/>
    </source>
</evidence>
<dbReference type="Gene3D" id="1.50.40.10">
    <property type="entry name" value="Mitochondrial carrier domain"/>
    <property type="match status" value="1"/>
</dbReference>
<evidence type="ECO:0000256" key="5">
    <source>
        <dbReference type="ARBA" id="ARBA00022737"/>
    </source>
</evidence>
<dbReference type="GO" id="GO:0031966">
    <property type="term" value="C:mitochondrial membrane"/>
    <property type="evidence" value="ECO:0007669"/>
    <property type="project" value="UniProtKB-SubCell"/>
</dbReference>
<evidence type="ECO:0000256" key="1">
    <source>
        <dbReference type="ARBA" id="ARBA00004225"/>
    </source>
</evidence>
<comment type="similarity">
    <text evidence="2 10">Belongs to the mitochondrial carrier (TC 2.A.29) family.</text>
</comment>
<name>A0A2R5GV08_9STRA</name>